<evidence type="ECO:0000256" key="1">
    <source>
        <dbReference type="ARBA" id="ARBA00005771"/>
    </source>
</evidence>
<name>A0A8C8AI18_9STRI</name>
<dbReference type="Pfam" id="PF00685">
    <property type="entry name" value="Sulfotransfer_1"/>
    <property type="match status" value="1"/>
</dbReference>
<dbReference type="Gene3D" id="3.40.50.300">
    <property type="entry name" value="P-loop containing nucleotide triphosphate hydrolases"/>
    <property type="match status" value="1"/>
</dbReference>
<proteinExistence type="inferred from homology"/>
<evidence type="ECO:0000259" key="4">
    <source>
        <dbReference type="Pfam" id="PF00685"/>
    </source>
</evidence>
<dbReference type="InterPro" id="IPR000863">
    <property type="entry name" value="Sulfotransferase_dom"/>
</dbReference>
<sequence>MSRNRERAIETIENVFSQSEKIAPENMLFSYKGILYPAVISSPETLEALKSFETRSDDVILAGYPKTGTNWLGQIIGELESTDAKYTEEEMKERINAEKKLKTFTRLEFGDPGIYERMKKLPSRRIIITHLPPHLLPPSILQSKAKILVLIRNPKDTAVSYYHFYNNMPVLPSFSSWDEYFPAFMNGKLAWGSYIDHLLEWNKYIDHERIMMISYEELKEDQVLGMKRIAAFFEFSLCEEDFPRIAEKTTFQAMKENSKETHGSFGDILFRKGVVGNWKDLFSKAQNEEMDQKFEDCLGGTKLAAKMKYDIYCKA</sequence>
<evidence type="ECO:0000313" key="5">
    <source>
        <dbReference type="Ensembl" id="ENSOSUP00000005647.1"/>
    </source>
</evidence>
<dbReference type="Proteomes" id="UP000694552">
    <property type="component" value="Unplaced"/>
</dbReference>
<dbReference type="PANTHER" id="PTHR11783">
    <property type="entry name" value="SULFOTRANSFERASE SULT"/>
    <property type="match status" value="1"/>
</dbReference>
<evidence type="ECO:0000313" key="6">
    <source>
        <dbReference type="Proteomes" id="UP000694552"/>
    </source>
</evidence>
<evidence type="ECO:0000256" key="3">
    <source>
        <dbReference type="RuleBase" id="RU361155"/>
    </source>
</evidence>
<dbReference type="EC" id="2.8.2.-" evidence="3"/>
<dbReference type="AlphaFoldDB" id="A0A8C8AI18"/>
<dbReference type="GO" id="GO:0008146">
    <property type="term" value="F:sulfotransferase activity"/>
    <property type="evidence" value="ECO:0007669"/>
    <property type="project" value="InterPro"/>
</dbReference>
<reference evidence="5" key="2">
    <citation type="submission" date="2025-09" db="UniProtKB">
        <authorList>
            <consortium name="Ensembl"/>
        </authorList>
    </citation>
    <scope>IDENTIFICATION</scope>
</reference>
<dbReference type="Ensembl" id="ENSOSUT00000005854.1">
    <property type="protein sequence ID" value="ENSOSUP00000005647.1"/>
    <property type="gene ID" value="ENSOSUG00000004214.1"/>
</dbReference>
<organism evidence="5 6">
    <name type="scientific">Otus sunia</name>
    <name type="common">Oriental scops-owl</name>
    <dbReference type="NCBI Taxonomy" id="257818"/>
    <lineage>
        <taxon>Eukaryota</taxon>
        <taxon>Metazoa</taxon>
        <taxon>Chordata</taxon>
        <taxon>Craniata</taxon>
        <taxon>Vertebrata</taxon>
        <taxon>Euteleostomi</taxon>
        <taxon>Archelosauria</taxon>
        <taxon>Archosauria</taxon>
        <taxon>Dinosauria</taxon>
        <taxon>Saurischia</taxon>
        <taxon>Theropoda</taxon>
        <taxon>Coelurosauria</taxon>
        <taxon>Aves</taxon>
        <taxon>Neognathae</taxon>
        <taxon>Neoaves</taxon>
        <taxon>Telluraves</taxon>
        <taxon>Strigiformes</taxon>
        <taxon>Strigidae</taxon>
        <taxon>Otus</taxon>
    </lineage>
</organism>
<protein>
    <recommendedName>
        <fullName evidence="3">Sulfotransferase</fullName>
        <ecNumber evidence="3">2.8.2.-</ecNumber>
    </recommendedName>
</protein>
<dbReference type="InterPro" id="IPR027417">
    <property type="entry name" value="P-loop_NTPase"/>
</dbReference>
<feature type="domain" description="Sulfotransferase" evidence="4">
    <location>
        <begin position="57"/>
        <end position="301"/>
    </location>
</feature>
<keyword evidence="2 3" id="KW-0808">Transferase</keyword>
<keyword evidence="6" id="KW-1185">Reference proteome</keyword>
<accession>A0A8C8AI18</accession>
<comment type="similarity">
    <text evidence="1 3">Belongs to the sulfotransferase 1 family.</text>
</comment>
<evidence type="ECO:0000256" key="2">
    <source>
        <dbReference type="ARBA" id="ARBA00022679"/>
    </source>
</evidence>
<reference evidence="5" key="1">
    <citation type="submission" date="2025-08" db="UniProtKB">
        <authorList>
            <consortium name="Ensembl"/>
        </authorList>
    </citation>
    <scope>IDENTIFICATION</scope>
</reference>
<dbReference type="SUPFAM" id="SSF52540">
    <property type="entry name" value="P-loop containing nucleoside triphosphate hydrolases"/>
    <property type="match status" value="1"/>
</dbReference>